<dbReference type="GeneID" id="68111544"/>
<dbReference type="OrthoDB" id="10525690at2759"/>
<feature type="compositionally biased region" description="Polar residues" evidence="1">
    <location>
        <begin position="572"/>
        <end position="583"/>
    </location>
</feature>
<feature type="region of interest" description="Disordered" evidence="1">
    <location>
        <begin position="506"/>
        <end position="539"/>
    </location>
</feature>
<feature type="compositionally biased region" description="Basic and acidic residues" evidence="1">
    <location>
        <begin position="557"/>
        <end position="571"/>
    </location>
</feature>
<gene>
    <name evidence="2" type="ORF">FDP41_004326</name>
</gene>
<evidence type="ECO:0000256" key="1">
    <source>
        <dbReference type="SAM" id="MobiDB-lite"/>
    </source>
</evidence>
<feature type="compositionally biased region" description="Polar residues" evidence="1">
    <location>
        <begin position="607"/>
        <end position="657"/>
    </location>
</feature>
<reference evidence="2 3" key="1">
    <citation type="journal article" date="2019" name="Sci. Rep.">
        <title>Nanopore sequencing improves the draft genome of the human pathogenic amoeba Naegleria fowleri.</title>
        <authorList>
            <person name="Liechti N."/>
            <person name="Schurch N."/>
            <person name="Bruggmann R."/>
            <person name="Wittwer M."/>
        </authorList>
    </citation>
    <scope>NUCLEOTIDE SEQUENCE [LARGE SCALE GENOMIC DNA]</scope>
    <source>
        <strain evidence="2 3">ATCC 30894</strain>
    </source>
</reference>
<feature type="compositionally biased region" description="Polar residues" evidence="1">
    <location>
        <begin position="45"/>
        <end position="65"/>
    </location>
</feature>
<dbReference type="Proteomes" id="UP000444721">
    <property type="component" value="Unassembled WGS sequence"/>
</dbReference>
<dbReference type="VEuPathDB" id="AmoebaDB:FDP41_004326"/>
<feature type="region of interest" description="Disordered" evidence="1">
    <location>
        <begin position="45"/>
        <end position="74"/>
    </location>
</feature>
<feature type="compositionally biased region" description="Polar residues" evidence="1">
    <location>
        <begin position="678"/>
        <end position="688"/>
    </location>
</feature>
<proteinExistence type="predicted"/>
<evidence type="ECO:0000313" key="3">
    <source>
        <dbReference type="Proteomes" id="UP000444721"/>
    </source>
</evidence>
<dbReference type="RefSeq" id="XP_044561140.1">
    <property type="nucleotide sequence ID" value="XM_044707728.1"/>
</dbReference>
<comment type="caution">
    <text evidence="2">The sequence shown here is derived from an EMBL/GenBank/DDBJ whole genome shotgun (WGS) entry which is preliminary data.</text>
</comment>
<feature type="region of interest" description="Disordered" evidence="1">
    <location>
        <begin position="555"/>
        <end position="657"/>
    </location>
</feature>
<feature type="region of interest" description="Disordered" evidence="1">
    <location>
        <begin position="394"/>
        <end position="413"/>
    </location>
</feature>
<dbReference type="VEuPathDB" id="AmoebaDB:NfTy_084310"/>
<feature type="compositionally biased region" description="Polar residues" evidence="1">
    <location>
        <begin position="696"/>
        <end position="708"/>
    </location>
</feature>
<name>A0A6A5BHN8_NAEFO</name>
<dbReference type="EMBL" id="VFQX01000037">
    <property type="protein sequence ID" value="KAF0976427.1"/>
    <property type="molecule type" value="Genomic_DNA"/>
</dbReference>
<dbReference type="VEuPathDB" id="AmoebaDB:NF0066240"/>
<accession>A0A6A5BHN8</accession>
<evidence type="ECO:0000313" key="2">
    <source>
        <dbReference type="EMBL" id="KAF0976427.1"/>
    </source>
</evidence>
<feature type="region of interest" description="Disordered" evidence="1">
    <location>
        <begin position="672"/>
        <end position="708"/>
    </location>
</feature>
<feature type="region of interest" description="Disordered" evidence="1">
    <location>
        <begin position="127"/>
        <end position="149"/>
    </location>
</feature>
<dbReference type="AlphaFoldDB" id="A0A6A5BHN8"/>
<organism evidence="2 3">
    <name type="scientific">Naegleria fowleri</name>
    <name type="common">Brain eating amoeba</name>
    <dbReference type="NCBI Taxonomy" id="5763"/>
    <lineage>
        <taxon>Eukaryota</taxon>
        <taxon>Discoba</taxon>
        <taxon>Heterolobosea</taxon>
        <taxon>Tetramitia</taxon>
        <taxon>Eutetramitia</taxon>
        <taxon>Vahlkampfiidae</taxon>
        <taxon>Naegleria</taxon>
    </lineage>
</organism>
<keyword evidence="3" id="KW-1185">Reference proteome</keyword>
<protein>
    <submittedName>
        <fullName evidence="2">Uncharacterized protein</fullName>
    </submittedName>
</protein>
<sequence length="708" mass="78746">MSTLFRGSACFCPSLYWMITGEVELEKEPLPNEHEDLSHLLFSSKSNQTKQQPSSSSSMKRNQQTKNHHDHDISLSSMSGLAFGDYSEQVTPQTTLRRRELLVENTQEEQAILIICNLEAEANGGGSSLMTASKKQPKQKSNKSSSKVIHRSQLATGQVLYIPKSKVYVNGTHDQQEEVSRLNGQSAIKYLVVASHVKLVPRKSAIFNFFENTLELRLSQYQQRWRQHHDTEEYVGGEERMLQRITTSHSNMSFNGHMLQHDERKFVNSAQKDVSGTLSHEAEQKKRKLVDTSVQCEKEELTTRREHSITKRNNSAATMSNQNTPQTCLDPLSDDEVTPSFQHKTQSPLNFYDSTTRFEIEQKRVDLFKQKLREIVKKHTSTSNPCSIAQIQLPDRTSKRTKKTREPKNVHTSAKSSVYLEKDDTSEMSVTSSIASFMSDSPMLDLNKSFRISNAAECKEKPTANLNEAFLISDSQTGAYMDETCVSGCVSGGETPSMSHEAKHRGATQLHGSTKAVLNGSGDNSKEVSHISMTPSLLTPSSPIEMVRYQPAVATRTESKDLNSSEIHETSLTHISDGDNTVSIFMEDSPVESKENQPSVLEDSKVSHSSSMNYFNNSTTREHQSIQSSTNAKVVEGGSQSTSRITKSPKSGRMSNKYGTYCAPSIIDTSPIPTSSSFVTPSQPSQDDSGLLNAAQLLSSIKSPNMEK</sequence>